<dbReference type="Proteomes" id="UP000730739">
    <property type="component" value="Unassembled WGS sequence"/>
</dbReference>
<sequence>MHLEIDIAIRRQLGDILPDDVALGVGDGWLGLVGRALLEIRIAAHGRPIKVTQVGQKRGSLLIHTDALAQRVPMAVADAIDEIRFNASDRSATTCERCGSLGFLIRGDEPRVRCGRCEATEVARQAIRQEYREHIEECCQYYIGVCIKTGKLLPVENVIVRVAPTTDEEHRILLDEVHERLVWWRAGSWIEGIDEALREPFRKLEFVRTQATADEWSAVRKLYPEDFVQADRHQALVENQRTRRATEIRSAALAYVRECAHKHAVLDIETFGQRRWRQDGVVKRRIMIDALSDDIRSGIPVVDVWRRFEVSGRIARRLVGAQDYTALYDILDRNGMDPSFMPRDVAAWVREGKMTAEDGMDILGIEHAAEFEDLVARWLAGED</sequence>
<organism evidence="1 2">
    <name type="scientific">Sinorhizobium kostiense</name>
    <dbReference type="NCBI Taxonomy" id="76747"/>
    <lineage>
        <taxon>Bacteria</taxon>
        <taxon>Pseudomonadati</taxon>
        <taxon>Pseudomonadota</taxon>
        <taxon>Alphaproteobacteria</taxon>
        <taxon>Hyphomicrobiales</taxon>
        <taxon>Rhizobiaceae</taxon>
        <taxon>Sinorhizobium/Ensifer group</taxon>
        <taxon>Sinorhizobium</taxon>
    </lineage>
</organism>
<comment type="caution">
    <text evidence="1">The sequence shown here is derived from an EMBL/GenBank/DDBJ whole genome shotgun (WGS) entry which is preliminary data.</text>
</comment>
<evidence type="ECO:0000313" key="1">
    <source>
        <dbReference type="EMBL" id="MBP2235230.1"/>
    </source>
</evidence>
<name>A0ABS4QYX8_9HYPH</name>
<reference evidence="1 2" key="1">
    <citation type="submission" date="2021-03" db="EMBL/GenBank/DDBJ databases">
        <title>Genomic Encyclopedia of Type Strains, Phase IV (KMG-IV): sequencing the most valuable type-strain genomes for metagenomic binning, comparative biology and taxonomic classification.</title>
        <authorList>
            <person name="Goeker M."/>
        </authorList>
    </citation>
    <scope>NUCLEOTIDE SEQUENCE [LARGE SCALE GENOMIC DNA]</scope>
    <source>
        <strain evidence="1 2">DSM 13372</strain>
    </source>
</reference>
<dbReference type="GO" id="GO:0005840">
    <property type="term" value="C:ribosome"/>
    <property type="evidence" value="ECO:0007669"/>
    <property type="project" value="UniProtKB-KW"/>
</dbReference>
<gene>
    <name evidence="1" type="ORF">J2Z31_001722</name>
</gene>
<dbReference type="RefSeq" id="WP_209601466.1">
    <property type="nucleotide sequence ID" value="NZ_JAGILA010000002.1"/>
</dbReference>
<dbReference type="EMBL" id="JAGILA010000002">
    <property type="protein sequence ID" value="MBP2235230.1"/>
    <property type="molecule type" value="Genomic_DNA"/>
</dbReference>
<evidence type="ECO:0000313" key="2">
    <source>
        <dbReference type="Proteomes" id="UP000730739"/>
    </source>
</evidence>
<keyword evidence="1" id="KW-0687">Ribonucleoprotein</keyword>
<proteinExistence type="predicted"/>
<keyword evidence="2" id="KW-1185">Reference proteome</keyword>
<keyword evidence="1" id="KW-0689">Ribosomal protein</keyword>
<protein>
    <submittedName>
        <fullName evidence="1">Ribosomal protein S27AE</fullName>
    </submittedName>
</protein>
<accession>A0ABS4QYX8</accession>